<dbReference type="PANTHER" id="PTHR19441">
    <property type="entry name" value="WHEY ACDIC PROTEIN WAP"/>
    <property type="match status" value="1"/>
</dbReference>
<feature type="signal peptide" evidence="3">
    <location>
        <begin position="1"/>
        <end position="19"/>
    </location>
</feature>
<dbReference type="SUPFAM" id="SSF57256">
    <property type="entry name" value="Elafin-like"/>
    <property type="match status" value="3"/>
</dbReference>
<dbReference type="PROSITE" id="PS51390">
    <property type="entry name" value="WAP"/>
    <property type="match status" value="1"/>
</dbReference>
<evidence type="ECO:0000313" key="6">
    <source>
        <dbReference type="WBParaSite" id="TMUE_2000006725.1"/>
    </source>
</evidence>
<dbReference type="PRINTS" id="PR00003">
    <property type="entry name" value="4DISULPHCORE"/>
</dbReference>
<accession>A0A5S6QHV5</accession>
<evidence type="ECO:0000256" key="2">
    <source>
        <dbReference type="ARBA" id="ARBA00023157"/>
    </source>
</evidence>
<dbReference type="GO" id="GO:0004867">
    <property type="term" value="F:serine-type endopeptidase inhibitor activity"/>
    <property type="evidence" value="ECO:0007669"/>
    <property type="project" value="TreeGrafter"/>
</dbReference>
<dbReference type="GO" id="GO:0019731">
    <property type="term" value="P:antibacterial humoral response"/>
    <property type="evidence" value="ECO:0007669"/>
    <property type="project" value="TreeGrafter"/>
</dbReference>
<evidence type="ECO:0000256" key="1">
    <source>
        <dbReference type="ARBA" id="ARBA00022729"/>
    </source>
</evidence>
<evidence type="ECO:0000313" key="5">
    <source>
        <dbReference type="Proteomes" id="UP000046395"/>
    </source>
</evidence>
<keyword evidence="2" id="KW-1015">Disulfide bond</keyword>
<evidence type="ECO:0000256" key="3">
    <source>
        <dbReference type="SAM" id="SignalP"/>
    </source>
</evidence>
<dbReference type="GO" id="GO:0005615">
    <property type="term" value="C:extracellular space"/>
    <property type="evidence" value="ECO:0007669"/>
    <property type="project" value="TreeGrafter"/>
</dbReference>
<feature type="domain" description="WAP" evidence="4">
    <location>
        <begin position="71"/>
        <end position="119"/>
    </location>
</feature>
<dbReference type="InterPro" id="IPR050514">
    <property type="entry name" value="WAP_four-disulfide_core"/>
</dbReference>
<dbReference type="Proteomes" id="UP000046395">
    <property type="component" value="Unassembled WGS sequence"/>
</dbReference>
<name>A0A5S6QHV5_TRIMR</name>
<dbReference type="WBParaSite" id="TMUE_2000006725.1">
    <property type="protein sequence ID" value="TMUE_2000006725.1"/>
    <property type="gene ID" value="WBGene00292858"/>
</dbReference>
<dbReference type="Gene3D" id="4.10.75.10">
    <property type="entry name" value="Elafin-like"/>
    <property type="match status" value="3"/>
</dbReference>
<dbReference type="SMART" id="SM00217">
    <property type="entry name" value="WAP"/>
    <property type="match status" value="3"/>
</dbReference>
<dbReference type="GO" id="GO:0045087">
    <property type="term" value="P:innate immune response"/>
    <property type="evidence" value="ECO:0007669"/>
    <property type="project" value="TreeGrafter"/>
</dbReference>
<keyword evidence="1 3" id="KW-0732">Signal</keyword>
<dbReference type="PANTHER" id="PTHR19441:SF30">
    <property type="entry name" value="ELAFIN"/>
    <property type="match status" value="1"/>
</dbReference>
<organism evidence="5 6">
    <name type="scientific">Trichuris muris</name>
    <name type="common">Mouse whipworm</name>
    <dbReference type="NCBI Taxonomy" id="70415"/>
    <lineage>
        <taxon>Eukaryota</taxon>
        <taxon>Metazoa</taxon>
        <taxon>Ecdysozoa</taxon>
        <taxon>Nematoda</taxon>
        <taxon>Enoplea</taxon>
        <taxon>Dorylaimia</taxon>
        <taxon>Trichinellida</taxon>
        <taxon>Trichuridae</taxon>
        <taxon>Trichuris</taxon>
    </lineage>
</organism>
<keyword evidence="5" id="KW-1185">Reference proteome</keyword>
<dbReference type="AlphaFoldDB" id="A0A5S6QHV5"/>
<dbReference type="STRING" id="70415.A0A5S6QHV5"/>
<feature type="chain" id="PRO_5024453953" evidence="3">
    <location>
        <begin position="20"/>
        <end position="175"/>
    </location>
</feature>
<protein>
    <submittedName>
        <fullName evidence="6">WAP domain-containing protein</fullName>
    </submittedName>
</protein>
<dbReference type="Pfam" id="PF00095">
    <property type="entry name" value="WAP"/>
    <property type="match status" value="3"/>
</dbReference>
<sequence>MKPLSCLFFSCVIVGIHHAIEGSNKLGTCPSADHVVGSGKTCTSDSECDGEQRCCTSSNGTMCIDPVELSETPKPGNCPWVSLHPSLWQNNHKCLGDSQCPGNKKCCDHSSGRMCRRPPGFPYESKPGKCKPVTCKIDGLAAKRFCDSDAFCQGDLKCCPTDAGGFACRVPDFDD</sequence>
<reference evidence="6" key="1">
    <citation type="submission" date="2019-12" db="UniProtKB">
        <authorList>
            <consortium name="WormBaseParasite"/>
        </authorList>
    </citation>
    <scope>IDENTIFICATION</scope>
</reference>
<evidence type="ECO:0000259" key="4">
    <source>
        <dbReference type="PROSITE" id="PS51390"/>
    </source>
</evidence>
<dbReference type="InterPro" id="IPR008197">
    <property type="entry name" value="WAP_dom"/>
</dbReference>
<proteinExistence type="predicted"/>
<dbReference type="InterPro" id="IPR036645">
    <property type="entry name" value="Elafin-like_sf"/>
</dbReference>